<dbReference type="SMART" id="SM00184">
    <property type="entry name" value="RING"/>
    <property type="match status" value="1"/>
</dbReference>
<dbReference type="InterPro" id="IPR013083">
    <property type="entry name" value="Znf_RING/FYVE/PHD"/>
</dbReference>
<organism evidence="6 7">
    <name type="scientific">Emiliania huxleyi (strain CCMP1516)</name>
    <dbReference type="NCBI Taxonomy" id="280463"/>
    <lineage>
        <taxon>Eukaryota</taxon>
        <taxon>Haptista</taxon>
        <taxon>Haptophyta</taxon>
        <taxon>Prymnesiophyceae</taxon>
        <taxon>Isochrysidales</taxon>
        <taxon>Noelaerhabdaceae</taxon>
        <taxon>Emiliania</taxon>
    </lineage>
</organism>
<evidence type="ECO:0000256" key="2">
    <source>
        <dbReference type="ARBA" id="ARBA00022771"/>
    </source>
</evidence>
<evidence type="ECO:0000313" key="6">
    <source>
        <dbReference type="EnsemblProtists" id="EOD24412"/>
    </source>
</evidence>
<keyword evidence="2 4" id="KW-0863">Zinc-finger</keyword>
<evidence type="ECO:0000256" key="4">
    <source>
        <dbReference type="PROSITE-ProRule" id="PRU00175"/>
    </source>
</evidence>
<dbReference type="AlphaFoldDB" id="A0A0D3JLM7"/>
<proteinExistence type="predicted"/>
<dbReference type="RefSeq" id="XP_005776841.1">
    <property type="nucleotide sequence ID" value="XM_005776784.1"/>
</dbReference>
<dbReference type="PROSITE" id="PS00518">
    <property type="entry name" value="ZF_RING_1"/>
    <property type="match status" value="1"/>
</dbReference>
<sequence length="124" mass="13246">MIGIGEPSCKSLCPICLEALPALAGRTACPCGHVYCSACIQRWAEVSATPYAHASCPLCRSDIENAPPADRRGVLFVHIGERAFVRPVEMGGQRRVARAALEAALAEASHHCPPPAERESQINQ</sequence>
<dbReference type="PROSITE" id="PS50089">
    <property type="entry name" value="ZF_RING_2"/>
    <property type="match status" value="1"/>
</dbReference>
<dbReference type="GO" id="GO:0008270">
    <property type="term" value="F:zinc ion binding"/>
    <property type="evidence" value="ECO:0007669"/>
    <property type="project" value="UniProtKB-KW"/>
</dbReference>
<accession>A0A0D3JLM7</accession>
<protein>
    <recommendedName>
        <fullName evidence="5">RING-type domain-containing protein</fullName>
    </recommendedName>
</protein>
<reference evidence="7" key="1">
    <citation type="journal article" date="2013" name="Nature">
        <title>Pan genome of the phytoplankton Emiliania underpins its global distribution.</title>
        <authorList>
            <person name="Read B.A."/>
            <person name="Kegel J."/>
            <person name="Klute M.J."/>
            <person name="Kuo A."/>
            <person name="Lefebvre S.C."/>
            <person name="Maumus F."/>
            <person name="Mayer C."/>
            <person name="Miller J."/>
            <person name="Monier A."/>
            <person name="Salamov A."/>
            <person name="Young J."/>
            <person name="Aguilar M."/>
            <person name="Claverie J.M."/>
            <person name="Frickenhaus S."/>
            <person name="Gonzalez K."/>
            <person name="Herman E.K."/>
            <person name="Lin Y.C."/>
            <person name="Napier J."/>
            <person name="Ogata H."/>
            <person name="Sarno A.F."/>
            <person name="Shmutz J."/>
            <person name="Schroeder D."/>
            <person name="de Vargas C."/>
            <person name="Verret F."/>
            <person name="von Dassow P."/>
            <person name="Valentin K."/>
            <person name="Van de Peer Y."/>
            <person name="Wheeler G."/>
            <person name="Dacks J.B."/>
            <person name="Delwiche C.F."/>
            <person name="Dyhrman S.T."/>
            <person name="Glockner G."/>
            <person name="John U."/>
            <person name="Richards T."/>
            <person name="Worden A.Z."/>
            <person name="Zhang X."/>
            <person name="Grigoriev I.V."/>
            <person name="Allen A.E."/>
            <person name="Bidle K."/>
            <person name="Borodovsky M."/>
            <person name="Bowler C."/>
            <person name="Brownlee C."/>
            <person name="Cock J.M."/>
            <person name="Elias M."/>
            <person name="Gladyshev V.N."/>
            <person name="Groth M."/>
            <person name="Guda C."/>
            <person name="Hadaegh A."/>
            <person name="Iglesias-Rodriguez M.D."/>
            <person name="Jenkins J."/>
            <person name="Jones B.M."/>
            <person name="Lawson T."/>
            <person name="Leese F."/>
            <person name="Lindquist E."/>
            <person name="Lobanov A."/>
            <person name="Lomsadze A."/>
            <person name="Malik S.B."/>
            <person name="Marsh M.E."/>
            <person name="Mackinder L."/>
            <person name="Mock T."/>
            <person name="Mueller-Roeber B."/>
            <person name="Pagarete A."/>
            <person name="Parker M."/>
            <person name="Probert I."/>
            <person name="Quesneville H."/>
            <person name="Raines C."/>
            <person name="Rensing S.A."/>
            <person name="Riano-Pachon D.M."/>
            <person name="Richier S."/>
            <person name="Rokitta S."/>
            <person name="Shiraiwa Y."/>
            <person name="Soanes D.M."/>
            <person name="van der Giezen M."/>
            <person name="Wahlund T.M."/>
            <person name="Williams B."/>
            <person name="Wilson W."/>
            <person name="Wolfe G."/>
            <person name="Wurch L.L."/>
        </authorList>
    </citation>
    <scope>NUCLEOTIDE SEQUENCE</scope>
</reference>
<feature type="domain" description="RING-type" evidence="5">
    <location>
        <begin position="13"/>
        <end position="60"/>
    </location>
</feature>
<evidence type="ECO:0000259" key="5">
    <source>
        <dbReference type="PROSITE" id="PS50089"/>
    </source>
</evidence>
<keyword evidence="3" id="KW-0862">Zinc</keyword>
<reference evidence="6" key="2">
    <citation type="submission" date="2024-10" db="UniProtKB">
        <authorList>
            <consortium name="EnsemblProtists"/>
        </authorList>
    </citation>
    <scope>IDENTIFICATION</scope>
</reference>
<dbReference type="PaxDb" id="2903-EOD24412"/>
<evidence type="ECO:0000256" key="3">
    <source>
        <dbReference type="ARBA" id="ARBA00022833"/>
    </source>
</evidence>
<dbReference type="EnsemblProtists" id="EOD24412">
    <property type="protein sequence ID" value="EOD24412"/>
    <property type="gene ID" value="EMIHUDRAFT_238555"/>
</dbReference>
<dbReference type="STRING" id="2903.R1CP61"/>
<evidence type="ECO:0000256" key="1">
    <source>
        <dbReference type="ARBA" id="ARBA00022723"/>
    </source>
</evidence>
<dbReference type="SUPFAM" id="SSF57850">
    <property type="entry name" value="RING/U-box"/>
    <property type="match status" value="1"/>
</dbReference>
<dbReference type="Gene3D" id="3.30.40.10">
    <property type="entry name" value="Zinc/RING finger domain, C3HC4 (zinc finger)"/>
    <property type="match status" value="1"/>
</dbReference>
<name>A0A0D3JLM7_EMIH1</name>
<dbReference type="InterPro" id="IPR017907">
    <property type="entry name" value="Znf_RING_CS"/>
</dbReference>
<dbReference type="HOGENOM" id="CLU_2008237_0_0_1"/>
<dbReference type="KEGG" id="ehx:EMIHUDRAFT_238555"/>
<dbReference type="Proteomes" id="UP000013827">
    <property type="component" value="Unassembled WGS sequence"/>
</dbReference>
<keyword evidence="7" id="KW-1185">Reference proteome</keyword>
<dbReference type="InterPro" id="IPR001841">
    <property type="entry name" value="Znf_RING"/>
</dbReference>
<dbReference type="GeneID" id="17269958"/>
<keyword evidence="1" id="KW-0479">Metal-binding</keyword>
<evidence type="ECO:0000313" key="7">
    <source>
        <dbReference type="Proteomes" id="UP000013827"/>
    </source>
</evidence>
<dbReference type="Pfam" id="PF13639">
    <property type="entry name" value="zf-RING_2"/>
    <property type="match status" value="1"/>
</dbReference>